<name>E6KWL8_9PAST</name>
<dbReference type="HAMAP" id="MF_01121">
    <property type="entry name" value="Sirtuin_ClassIII"/>
    <property type="match status" value="1"/>
</dbReference>
<dbReference type="SUPFAM" id="SSF52467">
    <property type="entry name" value="DHS-like NAD/FAD-binding domain"/>
    <property type="match status" value="1"/>
</dbReference>
<protein>
    <recommendedName>
        <fullName evidence="3">NAD-dependent protein deacylase</fullName>
        <ecNumber evidence="3">2.3.1.286</ecNumber>
    </recommendedName>
    <alternativeName>
        <fullName evidence="3">Regulatory protein SIR2 homolog</fullName>
    </alternativeName>
</protein>
<feature type="binding site" evidence="3">
    <location>
        <begin position="178"/>
        <end position="180"/>
    </location>
    <ligand>
        <name>NAD(+)</name>
        <dbReference type="ChEBI" id="CHEBI:57540"/>
    </ligand>
</feature>
<dbReference type="STRING" id="739.GCA_001059425_01284"/>
<dbReference type="GO" id="GO:0036054">
    <property type="term" value="F:protein-malonyllysine demalonylase activity"/>
    <property type="evidence" value="ECO:0007669"/>
    <property type="project" value="InterPro"/>
</dbReference>
<dbReference type="InterPro" id="IPR026590">
    <property type="entry name" value="Ssirtuin_cat_dom"/>
</dbReference>
<comment type="subcellular location">
    <subcellularLocation>
        <location evidence="3">Cytoplasm</location>
    </subcellularLocation>
</comment>
<feature type="binding site" evidence="3">
    <location>
        <position position="65"/>
    </location>
    <ligand>
        <name>substrate</name>
    </ligand>
</feature>
<sequence>MNTLQGNKMKPLCVVLSGAGISAESGIPTYRAVDGLWAGHKIEEVCTPEALQRNRKKVLDFYNERRRNCAVAQPNAAHKALVELERGYNVQIITQNVDDLHERAGSANVLHLHGELNKVRSSFDPGYIVPCFGEQSVADKDPNGHPMRPHIVFFGENVPMLEPAIDFVSKADVVLVIGTSLQVYPANGLVNEAPKNAPIYLIDPNPNTGFIPRSVETVKMKAGEGVPKVVAELLGKVKNI</sequence>
<keyword evidence="2 3" id="KW-0520">NAD</keyword>
<comment type="function">
    <text evidence="3">NAD-dependent lysine deacetylase and desuccinylase that specifically removes acetyl and succinyl groups on target proteins. Modulates the activities of several proteins which are inactive in their acylated form.</text>
</comment>
<keyword evidence="7" id="KW-1185">Reference proteome</keyword>
<evidence type="ECO:0000313" key="6">
    <source>
        <dbReference type="EMBL" id="EFU67899.1"/>
    </source>
</evidence>
<dbReference type="PANTHER" id="PTHR11085:SF4">
    <property type="entry name" value="NAD-DEPENDENT PROTEIN DEACYLASE"/>
    <property type="match status" value="1"/>
</dbReference>
<dbReference type="InterPro" id="IPR029035">
    <property type="entry name" value="DHS-like_NAD/FAD-binding_dom"/>
</dbReference>
<dbReference type="Proteomes" id="UP000032871">
    <property type="component" value="Unassembled WGS sequence"/>
</dbReference>
<comment type="caution">
    <text evidence="3 4">Lacks conserved residue(s) required for the propagation of feature annotation.</text>
</comment>
<dbReference type="HOGENOM" id="CLU_023643_3_1_6"/>
<dbReference type="CDD" id="cd01412">
    <property type="entry name" value="SIRT5_Af1_CobB"/>
    <property type="match status" value="1"/>
</dbReference>
<dbReference type="InterPro" id="IPR026591">
    <property type="entry name" value="Sirtuin_cat_small_dom_sf"/>
</dbReference>
<comment type="catalytic activity">
    <reaction evidence="3">
        <text>N(6)-acetyl-L-lysyl-[protein] + NAD(+) + H2O = 2''-O-acetyl-ADP-D-ribose + nicotinamide + L-lysyl-[protein]</text>
        <dbReference type="Rhea" id="RHEA:43636"/>
        <dbReference type="Rhea" id="RHEA-COMP:9752"/>
        <dbReference type="Rhea" id="RHEA-COMP:10731"/>
        <dbReference type="ChEBI" id="CHEBI:15377"/>
        <dbReference type="ChEBI" id="CHEBI:17154"/>
        <dbReference type="ChEBI" id="CHEBI:29969"/>
        <dbReference type="ChEBI" id="CHEBI:57540"/>
        <dbReference type="ChEBI" id="CHEBI:61930"/>
        <dbReference type="ChEBI" id="CHEBI:83767"/>
        <dbReference type="EC" id="2.3.1.286"/>
    </reaction>
</comment>
<dbReference type="InterPro" id="IPR050134">
    <property type="entry name" value="NAD-dep_sirtuin_deacylases"/>
</dbReference>
<dbReference type="AlphaFoldDB" id="E6KWL8"/>
<dbReference type="InterPro" id="IPR027546">
    <property type="entry name" value="Sirtuin_class_III"/>
</dbReference>
<evidence type="ECO:0000313" key="7">
    <source>
        <dbReference type="Proteomes" id="UP000032871"/>
    </source>
</evidence>
<feature type="binding site" evidence="3">
    <location>
        <begin position="18"/>
        <end position="37"/>
    </location>
    <ligand>
        <name>NAD(+)</name>
        <dbReference type="ChEBI" id="CHEBI:57540"/>
    </ligand>
</feature>
<keyword evidence="1" id="KW-0808">Transferase</keyword>
<dbReference type="Gene3D" id="3.40.50.1220">
    <property type="entry name" value="TPP-binding domain"/>
    <property type="match status" value="1"/>
</dbReference>
<evidence type="ECO:0000256" key="3">
    <source>
        <dbReference type="HAMAP-Rule" id="MF_01121"/>
    </source>
</evidence>
<comment type="similarity">
    <text evidence="3">Belongs to the sirtuin family. Class III subfamily.</text>
</comment>
<reference evidence="6 7" key="1">
    <citation type="submission" date="2010-12" db="EMBL/GenBank/DDBJ databases">
        <authorList>
            <person name="Muzny D."/>
            <person name="Qin X."/>
            <person name="Deng J."/>
            <person name="Jiang H."/>
            <person name="Liu Y."/>
            <person name="Qu J."/>
            <person name="Song X.-Z."/>
            <person name="Zhang L."/>
            <person name="Thornton R."/>
            <person name="Coyle M."/>
            <person name="Francisco L."/>
            <person name="Jackson L."/>
            <person name="Javaid M."/>
            <person name="Korchina V."/>
            <person name="Kovar C."/>
            <person name="Mata R."/>
            <person name="Mathew T."/>
            <person name="Ngo R."/>
            <person name="Nguyen L."/>
            <person name="Nguyen N."/>
            <person name="Okwuonu G."/>
            <person name="Ongeri F."/>
            <person name="Pham C."/>
            <person name="Simmons D."/>
            <person name="Wilczek-Boney K."/>
            <person name="Hale W."/>
            <person name="Jakkamsetti A."/>
            <person name="Pham P."/>
            <person name="Ruth R."/>
            <person name="San Lucas F."/>
            <person name="Warren J."/>
            <person name="Zhang J."/>
            <person name="Zhao Z."/>
            <person name="Zhou C."/>
            <person name="Zhu D."/>
            <person name="Lee S."/>
            <person name="Bess C."/>
            <person name="Blankenburg K."/>
            <person name="Forbes L."/>
            <person name="Fu Q."/>
            <person name="Gubbala S."/>
            <person name="Hirani K."/>
            <person name="Jayaseelan J.C."/>
            <person name="Lara F."/>
            <person name="Munidasa M."/>
            <person name="Palculict T."/>
            <person name="Patil S."/>
            <person name="Pu L.-L."/>
            <person name="Saada N."/>
            <person name="Tang L."/>
            <person name="Weissenberger G."/>
            <person name="Zhu Y."/>
            <person name="Hemphill L."/>
            <person name="Shang Y."/>
            <person name="Youmans B."/>
            <person name="Ayvaz T."/>
            <person name="Ross M."/>
            <person name="Santibanez J."/>
            <person name="Aqrawi P."/>
            <person name="Gross S."/>
            <person name="Joshi V."/>
            <person name="Fowler G."/>
            <person name="Nazareth L."/>
            <person name="Reid J."/>
            <person name="Worley K."/>
            <person name="Petrosino J."/>
            <person name="Highlander S."/>
            <person name="Gibbs R."/>
        </authorList>
    </citation>
    <scope>NUCLEOTIDE SEQUENCE [LARGE SCALE GENOMIC DNA]</scope>
    <source>
        <strain evidence="6 7">ATCC 33393</strain>
    </source>
</reference>
<dbReference type="EMBL" id="AEPS01000003">
    <property type="protein sequence ID" value="EFU67899.1"/>
    <property type="molecule type" value="Genomic_DNA"/>
</dbReference>
<feature type="binding site" evidence="3">
    <location>
        <position position="222"/>
    </location>
    <ligand>
        <name>NAD(+)</name>
        <dbReference type="ChEBI" id="CHEBI:57540"/>
    </ligand>
</feature>
<dbReference type="GO" id="GO:0036055">
    <property type="term" value="F:protein-succinyllysine desuccinylase activity"/>
    <property type="evidence" value="ECO:0007669"/>
    <property type="project" value="UniProtKB-UniRule"/>
</dbReference>
<dbReference type="Pfam" id="PF02146">
    <property type="entry name" value="SIR2"/>
    <property type="match status" value="1"/>
</dbReference>
<comment type="catalytic activity">
    <reaction evidence="3">
        <text>N(6)-succinyl-L-lysyl-[protein] + NAD(+) + H2O = 2''-O-succinyl-ADP-D-ribose + nicotinamide + L-lysyl-[protein]</text>
        <dbReference type="Rhea" id="RHEA:47668"/>
        <dbReference type="Rhea" id="RHEA-COMP:9752"/>
        <dbReference type="Rhea" id="RHEA-COMP:11877"/>
        <dbReference type="ChEBI" id="CHEBI:15377"/>
        <dbReference type="ChEBI" id="CHEBI:17154"/>
        <dbReference type="ChEBI" id="CHEBI:29969"/>
        <dbReference type="ChEBI" id="CHEBI:57540"/>
        <dbReference type="ChEBI" id="CHEBI:87830"/>
        <dbReference type="ChEBI" id="CHEBI:87832"/>
    </reaction>
</comment>
<gene>
    <name evidence="3 6" type="primary">cobB</name>
    <name evidence="6" type="ORF">HMPREF9064_0562</name>
</gene>
<feature type="binding site" evidence="3">
    <location>
        <position position="62"/>
    </location>
    <ligand>
        <name>substrate</name>
    </ligand>
</feature>
<proteinExistence type="inferred from homology"/>
<dbReference type="EC" id="2.3.1.286" evidence="3"/>
<keyword evidence="6" id="KW-0378">Hydrolase</keyword>
<keyword evidence="3" id="KW-0963">Cytoplasm</keyword>
<comment type="domain">
    <text evidence="3">2 residues (Tyr-62 and Arg-65) present in a large hydrophobic pocket are probably involved in substrate specificity. They are important for desuccinylation activity, but dispensable for deacetylation activity.</text>
</comment>
<dbReference type="GO" id="GO:0017136">
    <property type="term" value="F:histone deacetylase activity, NAD-dependent"/>
    <property type="evidence" value="ECO:0007669"/>
    <property type="project" value="TreeGrafter"/>
</dbReference>
<dbReference type="PANTHER" id="PTHR11085">
    <property type="entry name" value="NAD-DEPENDENT PROTEIN DEACYLASE SIRTUIN-5, MITOCHONDRIAL-RELATED"/>
    <property type="match status" value="1"/>
</dbReference>
<evidence type="ECO:0000256" key="1">
    <source>
        <dbReference type="ARBA" id="ARBA00022679"/>
    </source>
</evidence>
<evidence type="ECO:0000256" key="2">
    <source>
        <dbReference type="ARBA" id="ARBA00023027"/>
    </source>
</evidence>
<evidence type="ECO:0000259" key="5">
    <source>
        <dbReference type="PROSITE" id="PS50305"/>
    </source>
</evidence>
<dbReference type="InterPro" id="IPR003000">
    <property type="entry name" value="Sirtuin"/>
</dbReference>
<dbReference type="PROSITE" id="PS50305">
    <property type="entry name" value="SIRTUIN"/>
    <property type="match status" value="1"/>
</dbReference>
<comment type="caution">
    <text evidence="6">The sequence shown here is derived from an EMBL/GenBank/DDBJ whole genome shotgun (WGS) entry which is preliminary data.</text>
</comment>
<dbReference type="Gene3D" id="3.30.1600.10">
    <property type="entry name" value="SIR2/SIRT2 'Small Domain"/>
    <property type="match status" value="1"/>
</dbReference>
<evidence type="ECO:0000256" key="4">
    <source>
        <dbReference type="PROSITE-ProRule" id="PRU00236"/>
    </source>
</evidence>
<feature type="active site" description="Proton acceptor" evidence="3">
    <location>
        <position position="113"/>
    </location>
</feature>
<dbReference type="GO" id="GO:0070403">
    <property type="term" value="F:NAD+ binding"/>
    <property type="evidence" value="ECO:0007669"/>
    <property type="project" value="UniProtKB-UniRule"/>
</dbReference>
<feature type="binding site" evidence="3">
    <location>
        <begin position="95"/>
        <end position="98"/>
    </location>
    <ligand>
        <name>NAD(+)</name>
        <dbReference type="ChEBI" id="CHEBI:57540"/>
    </ligand>
</feature>
<accession>E6KWL8</accession>
<organism evidence="6 7">
    <name type="scientific">Aggregatibacter segnis ATCC 33393</name>
    <dbReference type="NCBI Taxonomy" id="888057"/>
    <lineage>
        <taxon>Bacteria</taxon>
        <taxon>Pseudomonadati</taxon>
        <taxon>Pseudomonadota</taxon>
        <taxon>Gammaproteobacteria</taxon>
        <taxon>Pasteurellales</taxon>
        <taxon>Pasteurellaceae</taxon>
        <taxon>Aggregatibacter</taxon>
    </lineage>
</organism>
<feature type="domain" description="Deacetylase sirtuin-type" evidence="5">
    <location>
        <begin position="1"/>
        <end position="236"/>
    </location>
</feature>
<dbReference type="GO" id="GO:0005737">
    <property type="term" value="C:cytoplasm"/>
    <property type="evidence" value="ECO:0007669"/>
    <property type="project" value="UniProtKB-SubCell"/>
</dbReference>